<evidence type="ECO:0000313" key="2">
    <source>
        <dbReference type="Proteomes" id="UP001158576"/>
    </source>
</evidence>
<gene>
    <name evidence="1" type="ORF">OKIOD_LOCUS5651</name>
</gene>
<keyword evidence="2" id="KW-1185">Reference proteome</keyword>
<sequence>MEEYDDEDDYIRYMGELEKEEVLPEESDEEVLSHKSKGNSSVETFALYSSDGVCSYESTTSGYFPDY</sequence>
<protein>
    <submittedName>
        <fullName evidence="1">Oidioi.mRNA.OKI2018_I69.XSR.g14093.t1.cds</fullName>
    </submittedName>
</protein>
<accession>A0ABN7SCP9</accession>
<dbReference type="EMBL" id="OU015569">
    <property type="protein sequence ID" value="CAG5095234.1"/>
    <property type="molecule type" value="Genomic_DNA"/>
</dbReference>
<evidence type="ECO:0000313" key="1">
    <source>
        <dbReference type="EMBL" id="CAG5095234.1"/>
    </source>
</evidence>
<organism evidence="1 2">
    <name type="scientific">Oikopleura dioica</name>
    <name type="common">Tunicate</name>
    <dbReference type="NCBI Taxonomy" id="34765"/>
    <lineage>
        <taxon>Eukaryota</taxon>
        <taxon>Metazoa</taxon>
        <taxon>Chordata</taxon>
        <taxon>Tunicata</taxon>
        <taxon>Appendicularia</taxon>
        <taxon>Copelata</taxon>
        <taxon>Oikopleuridae</taxon>
        <taxon>Oikopleura</taxon>
    </lineage>
</organism>
<name>A0ABN7SCP9_OIKDI</name>
<proteinExistence type="predicted"/>
<dbReference type="Proteomes" id="UP001158576">
    <property type="component" value="Chromosome XSR"/>
</dbReference>
<reference evidence="1 2" key="1">
    <citation type="submission" date="2021-04" db="EMBL/GenBank/DDBJ databases">
        <authorList>
            <person name="Bliznina A."/>
        </authorList>
    </citation>
    <scope>NUCLEOTIDE SEQUENCE [LARGE SCALE GENOMIC DNA]</scope>
</reference>